<name>A0A8S4B2Q7_9TELE</name>
<dbReference type="EMBL" id="CAJRST010011112">
    <property type="protein sequence ID" value="CAG5920509.1"/>
    <property type="molecule type" value="Genomic_DNA"/>
</dbReference>
<sequence length="143" mass="15661">MRREDSPRLMTPGTEAMIRLCEDAGEADRLCREVRVLTGGSGPLLDTCNQGRAPKQLQNLHSANHRGTDTHTLTSLGLWLSRSVWLGSKWTGLTTRRPPLSPAPPLAEHTSNRCPAAPPAPFSGRRQAFALKVLTGSERLQSR</sequence>
<evidence type="ECO:0000313" key="3">
    <source>
        <dbReference type="Proteomes" id="UP000677803"/>
    </source>
</evidence>
<evidence type="ECO:0000313" key="2">
    <source>
        <dbReference type="EMBL" id="CAG5920509.1"/>
    </source>
</evidence>
<keyword evidence="3" id="KW-1185">Reference proteome</keyword>
<dbReference type="AlphaFoldDB" id="A0A8S4B2Q7"/>
<evidence type="ECO:0000256" key="1">
    <source>
        <dbReference type="SAM" id="MobiDB-lite"/>
    </source>
</evidence>
<dbReference type="Proteomes" id="UP000677803">
    <property type="component" value="Unassembled WGS sequence"/>
</dbReference>
<gene>
    <name evidence="2" type="ORF">MMEN_LOCUS10299</name>
</gene>
<reference evidence="2" key="1">
    <citation type="submission" date="2021-05" db="EMBL/GenBank/DDBJ databases">
        <authorList>
            <person name="Tigano A."/>
        </authorList>
    </citation>
    <scope>NUCLEOTIDE SEQUENCE</scope>
</reference>
<comment type="caution">
    <text evidence="2">The sequence shown here is derived from an EMBL/GenBank/DDBJ whole genome shotgun (WGS) entry which is preliminary data.</text>
</comment>
<accession>A0A8S4B2Q7</accession>
<organism evidence="2 3">
    <name type="scientific">Menidia menidia</name>
    <name type="common">Atlantic silverside</name>
    <dbReference type="NCBI Taxonomy" id="238744"/>
    <lineage>
        <taxon>Eukaryota</taxon>
        <taxon>Metazoa</taxon>
        <taxon>Chordata</taxon>
        <taxon>Craniata</taxon>
        <taxon>Vertebrata</taxon>
        <taxon>Euteleostomi</taxon>
        <taxon>Actinopterygii</taxon>
        <taxon>Neopterygii</taxon>
        <taxon>Teleostei</taxon>
        <taxon>Neoteleostei</taxon>
        <taxon>Acanthomorphata</taxon>
        <taxon>Ovalentaria</taxon>
        <taxon>Atherinomorphae</taxon>
        <taxon>Atheriniformes</taxon>
        <taxon>Atherinopsidae</taxon>
        <taxon>Menidiinae</taxon>
        <taxon>Menidia</taxon>
    </lineage>
</organism>
<protein>
    <submittedName>
        <fullName evidence="2">(Atlantic silverside) hypothetical protein</fullName>
    </submittedName>
</protein>
<feature type="region of interest" description="Disordered" evidence="1">
    <location>
        <begin position="95"/>
        <end position="123"/>
    </location>
</feature>
<proteinExistence type="predicted"/>